<accession>A0ABS2BFF3</accession>
<comment type="caution">
    <text evidence="3">The sequence shown here is derived from an EMBL/GenBank/DDBJ whole genome shotgun (WGS) entry which is preliminary data.</text>
</comment>
<name>A0ABS2BFF3_9NEIS</name>
<proteinExistence type="predicted"/>
<evidence type="ECO:0000259" key="2">
    <source>
        <dbReference type="Pfam" id="PF01243"/>
    </source>
</evidence>
<dbReference type="PANTHER" id="PTHR35176:SF6">
    <property type="entry name" value="HEME OXYGENASE HI_0854-RELATED"/>
    <property type="match status" value="1"/>
</dbReference>
<gene>
    <name evidence="3" type="ORF">JMJ54_00740</name>
</gene>
<evidence type="ECO:0000256" key="1">
    <source>
        <dbReference type="ARBA" id="ARBA00023002"/>
    </source>
</evidence>
<dbReference type="EMBL" id="JAESND010000001">
    <property type="protein sequence ID" value="MBM3114339.1"/>
    <property type="molecule type" value="Genomic_DNA"/>
</dbReference>
<sequence length="164" mass="18410">MALDLPAAKQRYLDFVASRKTLAISCIADDGSPFISYAPFVHADGKLYIYISQLAEHYQLIDRRHQANVMLLADESESSNLFGRERSRWLCAVRNLGNEGNEPVFSLFNARFGEKMLSLLRGLDFSLFELTPQPGRYVVGFGQAFDVSIDGTQFDHVVIDKKAA</sequence>
<feature type="domain" description="Pyridoxamine 5'-phosphate oxidase N-terminal" evidence="2">
    <location>
        <begin position="10"/>
        <end position="137"/>
    </location>
</feature>
<keyword evidence="4" id="KW-1185">Reference proteome</keyword>
<dbReference type="Proteomes" id="UP000809431">
    <property type="component" value="Unassembled WGS sequence"/>
</dbReference>
<dbReference type="PIRSF" id="PIRSF004633">
    <property type="entry name" value="UCP_PLP_oxd"/>
    <property type="match status" value="1"/>
</dbReference>
<evidence type="ECO:0000313" key="3">
    <source>
        <dbReference type="EMBL" id="MBM3114339.1"/>
    </source>
</evidence>
<dbReference type="InterPro" id="IPR014419">
    <property type="entry name" value="HutZ"/>
</dbReference>
<dbReference type="Gene3D" id="2.30.110.10">
    <property type="entry name" value="Electron Transport, Fmn-binding Protein, Chain A"/>
    <property type="match status" value="1"/>
</dbReference>
<protein>
    <submittedName>
        <fullName evidence="3">Pyridoxamine 5'-phosphate oxidase family protein</fullName>
    </submittedName>
</protein>
<reference evidence="3 4" key="1">
    <citation type="submission" date="2021-01" db="EMBL/GenBank/DDBJ databases">
        <title>Draft Genome Sequence and Polyhydroxyalkanoate Biosynthetic Potential of Jeongeupia naejangsanensis Type Strain DSM 24253.</title>
        <authorList>
            <person name="Turrini P."/>
            <person name="Artuso I."/>
            <person name="Lugli G.A."/>
            <person name="Frangipani E."/>
            <person name="Ventura M."/>
            <person name="Visca P."/>
        </authorList>
    </citation>
    <scope>NUCLEOTIDE SEQUENCE [LARGE SCALE GENOMIC DNA]</scope>
    <source>
        <strain evidence="3 4">DSM 24253</strain>
    </source>
</reference>
<dbReference type="InterPro" id="IPR012349">
    <property type="entry name" value="Split_barrel_FMN-bd"/>
</dbReference>
<dbReference type="SUPFAM" id="SSF50475">
    <property type="entry name" value="FMN-binding split barrel"/>
    <property type="match status" value="1"/>
</dbReference>
<dbReference type="Pfam" id="PF01243">
    <property type="entry name" value="PNPOx_N"/>
    <property type="match status" value="1"/>
</dbReference>
<evidence type="ECO:0000313" key="4">
    <source>
        <dbReference type="Proteomes" id="UP000809431"/>
    </source>
</evidence>
<dbReference type="InterPro" id="IPR052019">
    <property type="entry name" value="F420H2_bilvrd_red/Heme_oxyg"/>
</dbReference>
<keyword evidence="1" id="KW-0560">Oxidoreductase</keyword>
<dbReference type="PANTHER" id="PTHR35176">
    <property type="entry name" value="HEME OXYGENASE HI_0854-RELATED"/>
    <property type="match status" value="1"/>
</dbReference>
<organism evidence="3 4">
    <name type="scientific">Jeongeupia naejangsanensis</name>
    <dbReference type="NCBI Taxonomy" id="613195"/>
    <lineage>
        <taxon>Bacteria</taxon>
        <taxon>Pseudomonadati</taxon>
        <taxon>Pseudomonadota</taxon>
        <taxon>Betaproteobacteria</taxon>
        <taxon>Neisseriales</taxon>
        <taxon>Chitinibacteraceae</taxon>
        <taxon>Jeongeupia</taxon>
    </lineage>
</organism>
<dbReference type="InterPro" id="IPR011576">
    <property type="entry name" value="Pyridox_Oxase_N"/>
</dbReference>
<dbReference type="RefSeq" id="WP_203536040.1">
    <property type="nucleotide sequence ID" value="NZ_JAESND010000001.1"/>
</dbReference>